<organism evidence="1 2">
    <name type="scientific">Grifola frondosa</name>
    <name type="common">Maitake</name>
    <name type="synonym">Polyporus frondosus</name>
    <dbReference type="NCBI Taxonomy" id="5627"/>
    <lineage>
        <taxon>Eukaryota</taxon>
        <taxon>Fungi</taxon>
        <taxon>Dikarya</taxon>
        <taxon>Basidiomycota</taxon>
        <taxon>Agaricomycotina</taxon>
        <taxon>Agaricomycetes</taxon>
        <taxon>Polyporales</taxon>
        <taxon>Grifolaceae</taxon>
        <taxon>Grifola</taxon>
    </lineage>
</organism>
<dbReference type="AlphaFoldDB" id="A0A1C7M2Q1"/>
<accession>A0A1C7M2Q1</accession>
<evidence type="ECO:0000313" key="2">
    <source>
        <dbReference type="Proteomes" id="UP000092993"/>
    </source>
</evidence>
<comment type="caution">
    <text evidence="1">The sequence shown here is derived from an EMBL/GenBank/DDBJ whole genome shotgun (WGS) entry which is preliminary data.</text>
</comment>
<dbReference type="EMBL" id="LUGG01000013">
    <property type="protein sequence ID" value="OBZ70639.1"/>
    <property type="molecule type" value="Genomic_DNA"/>
</dbReference>
<keyword evidence="2" id="KW-1185">Reference proteome</keyword>
<sequence length="103" mass="12252">MMTSFRFDCSNPRLRICEIHASTQENVTMEQMRLSFFWIMGGLNKEDLKVRCFVNEAEMSEIPLYNSEFVLADGGRWLRVEEMRKFSEYLPWWHPSYPAMGNS</sequence>
<dbReference type="Proteomes" id="UP000092993">
    <property type="component" value="Unassembled WGS sequence"/>
</dbReference>
<name>A0A1C7M2Q1_GRIFR</name>
<protein>
    <submittedName>
        <fullName evidence="1">Uncharacterized protein</fullName>
    </submittedName>
</protein>
<gene>
    <name evidence="1" type="ORF">A0H81_09192</name>
</gene>
<proteinExistence type="predicted"/>
<evidence type="ECO:0000313" key="1">
    <source>
        <dbReference type="EMBL" id="OBZ70639.1"/>
    </source>
</evidence>
<reference evidence="1 2" key="1">
    <citation type="submission" date="2016-03" db="EMBL/GenBank/DDBJ databases">
        <title>Whole genome sequencing of Grifola frondosa 9006-11.</title>
        <authorList>
            <person name="Min B."/>
            <person name="Park H."/>
            <person name="Kim J.-G."/>
            <person name="Cho H."/>
            <person name="Oh Y.-L."/>
            <person name="Kong W.-S."/>
            <person name="Choi I.-G."/>
        </authorList>
    </citation>
    <scope>NUCLEOTIDE SEQUENCE [LARGE SCALE GENOMIC DNA]</scope>
    <source>
        <strain evidence="1 2">9006-11</strain>
    </source>
</reference>